<gene>
    <name evidence="3" type="ORF">SAMN05421680_12016</name>
    <name evidence="2" type="ORF">Xmau_03152</name>
</gene>
<sequence length="321" mass="37645">MEKKYKNIIIRRASDSEGKTLPTDEEGISPYAYYFIKDVDGNILSIDYRDDEDEEEKYAYMGSDSEDNKSSQFITIILSDKNRMDNTIEMTGEYNDKKYEMYAYDNTVSLESTDLYWHIHNDNIADSRISFNRDCIKTVNGVRQYRLIWHNQGVDFFVCNPSPGEGTPYLKVHNKKYTLYTFYARFVKSDIIAGLVKKIWPKLIINLVLLRISDELYTLISEEKVKEIYKESGLVNFKYRKESFDCDDFSFVCKAQASKKAYENNEKYGYAIGVIFGGYKKSAHSVNIFINHELEVKLIEPQSGRIIEPKKWKYKPYFILI</sequence>
<dbReference type="Gene3D" id="3.30.460.70">
    <property type="match status" value="1"/>
</dbReference>
<dbReference type="Proteomes" id="UP000224607">
    <property type="component" value="Unassembled WGS sequence"/>
</dbReference>
<keyword evidence="5" id="KW-1185">Reference proteome</keyword>
<dbReference type="Proteomes" id="UP000198919">
    <property type="component" value="Unassembled WGS sequence"/>
</dbReference>
<evidence type="ECO:0000313" key="3">
    <source>
        <dbReference type="EMBL" id="SFJ92569.1"/>
    </source>
</evidence>
<evidence type="ECO:0000313" key="5">
    <source>
        <dbReference type="Proteomes" id="UP000224607"/>
    </source>
</evidence>
<dbReference type="EMBL" id="FORG01000020">
    <property type="protein sequence ID" value="SFJ92569.1"/>
    <property type="molecule type" value="Genomic_DNA"/>
</dbReference>
<feature type="domain" description="Agglutinin C-terminal" evidence="1">
    <location>
        <begin position="217"/>
        <end position="306"/>
    </location>
</feature>
<protein>
    <recommendedName>
        <fullName evidence="1">Agglutinin C-terminal domain-containing protein</fullName>
    </recommendedName>
</protein>
<evidence type="ECO:0000313" key="4">
    <source>
        <dbReference type="Proteomes" id="UP000198919"/>
    </source>
</evidence>
<accession>A0A1I3VC27</accession>
<evidence type="ECO:0000259" key="1">
    <source>
        <dbReference type="Pfam" id="PF18021"/>
    </source>
</evidence>
<reference evidence="4" key="1">
    <citation type="submission" date="2016-10" db="EMBL/GenBank/DDBJ databases">
        <authorList>
            <person name="Varghese N."/>
            <person name="Submissions S."/>
        </authorList>
    </citation>
    <scope>NUCLEOTIDE SEQUENCE [LARGE SCALE GENOMIC DNA]</scope>
    <source>
        <strain evidence="4">DSM 17908</strain>
    </source>
</reference>
<organism evidence="3 4">
    <name type="scientific">Xenorhabdus mauleonii</name>
    <dbReference type="NCBI Taxonomy" id="351675"/>
    <lineage>
        <taxon>Bacteria</taxon>
        <taxon>Pseudomonadati</taxon>
        <taxon>Pseudomonadota</taxon>
        <taxon>Gammaproteobacteria</taxon>
        <taxon>Enterobacterales</taxon>
        <taxon>Morganellaceae</taxon>
        <taxon>Xenorhabdus</taxon>
    </lineage>
</organism>
<evidence type="ECO:0000313" key="2">
    <source>
        <dbReference type="EMBL" id="PHM38985.1"/>
    </source>
</evidence>
<dbReference type="RefSeq" id="WP_092512903.1">
    <property type="nucleotide sequence ID" value="NZ_CAWNQB010000005.1"/>
</dbReference>
<dbReference type="EMBL" id="NITY01000013">
    <property type="protein sequence ID" value="PHM38985.1"/>
    <property type="molecule type" value="Genomic_DNA"/>
</dbReference>
<dbReference type="InterPro" id="IPR038765">
    <property type="entry name" value="Papain-like_cys_pep_sf"/>
</dbReference>
<dbReference type="InterPro" id="IPR040600">
    <property type="entry name" value="Agglutinin_C"/>
</dbReference>
<dbReference type="Pfam" id="PF18021">
    <property type="entry name" value="Agglutinin_C"/>
    <property type="match status" value="1"/>
</dbReference>
<dbReference type="OrthoDB" id="6975027at2"/>
<dbReference type="SUPFAM" id="SSF54001">
    <property type="entry name" value="Cysteine proteinases"/>
    <property type="match status" value="1"/>
</dbReference>
<reference evidence="3" key="2">
    <citation type="submission" date="2016-10" db="EMBL/GenBank/DDBJ databases">
        <authorList>
            <person name="de Groot N.N."/>
        </authorList>
    </citation>
    <scope>NUCLEOTIDE SEQUENCE [LARGE SCALE GENOMIC DNA]</scope>
    <source>
        <strain evidence="3">DSM 17908</strain>
    </source>
</reference>
<dbReference type="AlphaFoldDB" id="A0A1I3VC27"/>
<reference evidence="2 5" key="3">
    <citation type="journal article" date="2017" name="Nat. Microbiol.">
        <title>Natural product diversity associated with the nematode symbionts Photorhabdus and Xenorhabdus.</title>
        <authorList>
            <person name="Tobias N.J."/>
            <person name="Wolff H."/>
            <person name="Djahanschiri B."/>
            <person name="Grundmann F."/>
            <person name="Kronenwerth M."/>
            <person name="Shi Y.M."/>
            <person name="Simonyi S."/>
            <person name="Grun P."/>
            <person name="Shapiro-Ilan D."/>
            <person name="Pidot S.J."/>
            <person name="Stinear T.P."/>
            <person name="Ebersberger I."/>
            <person name="Bode H.B."/>
        </authorList>
    </citation>
    <scope>NUCLEOTIDE SEQUENCE [LARGE SCALE GENOMIC DNA]</scope>
    <source>
        <strain evidence="2 5">DSM 17908</strain>
    </source>
</reference>
<proteinExistence type="predicted"/>
<name>A0A1I3VC27_9GAMM</name>